<dbReference type="GO" id="GO:0016874">
    <property type="term" value="F:ligase activity"/>
    <property type="evidence" value="ECO:0007669"/>
    <property type="project" value="UniProtKB-KW"/>
</dbReference>
<dbReference type="EMBL" id="JAWJYN010000003">
    <property type="protein sequence ID" value="MDZ8162913.1"/>
    <property type="molecule type" value="Genomic_DNA"/>
</dbReference>
<sequence>MGKLIYGSDGHSFDIDDRTLAHLRVVFMNKLRRAEPFFFHHPEAVGTRSVWVHPSVSIVFHFYGSRSPALNRAWIEELVRDASGPSGLSVGAEPLEGAPMEV</sequence>
<keyword evidence="3" id="KW-0436">Ligase</keyword>
<protein>
    <submittedName>
        <fullName evidence="3">ATP-dependent DNA ligase</fullName>
    </submittedName>
</protein>
<keyword evidence="4" id="KW-1185">Reference proteome</keyword>
<evidence type="ECO:0000259" key="2">
    <source>
        <dbReference type="Pfam" id="PF25355"/>
    </source>
</evidence>
<gene>
    <name evidence="3" type="ORF">R2Q92_13850</name>
</gene>
<feature type="region of interest" description="Disordered" evidence="1">
    <location>
        <begin position="83"/>
        <end position="102"/>
    </location>
</feature>
<dbReference type="Pfam" id="PF25355">
    <property type="entry name" value="DUF7882"/>
    <property type="match status" value="1"/>
</dbReference>
<evidence type="ECO:0000313" key="4">
    <source>
        <dbReference type="Proteomes" id="UP001291912"/>
    </source>
</evidence>
<proteinExistence type="predicted"/>
<reference evidence="3 4" key="1">
    <citation type="submission" date="2023-10" db="EMBL/GenBank/DDBJ databases">
        <title>Microbacterium xanthum sp. nov., isolated from seaweed.</title>
        <authorList>
            <person name="Lee S.D."/>
        </authorList>
    </citation>
    <scope>NUCLEOTIDE SEQUENCE [LARGE SCALE GENOMIC DNA]</scope>
    <source>
        <strain evidence="3 4">KCTC 19124</strain>
    </source>
</reference>
<dbReference type="Proteomes" id="UP001291912">
    <property type="component" value="Unassembled WGS sequence"/>
</dbReference>
<name>A0ABU5NA11_9MICO</name>
<evidence type="ECO:0000313" key="3">
    <source>
        <dbReference type="EMBL" id="MDZ8162913.1"/>
    </source>
</evidence>
<organism evidence="3 4">
    <name type="scientific">Microbacterium aquimaris</name>
    <dbReference type="NCBI Taxonomy" id="459816"/>
    <lineage>
        <taxon>Bacteria</taxon>
        <taxon>Bacillati</taxon>
        <taxon>Actinomycetota</taxon>
        <taxon>Actinomycetes</taxon>
        <taxon>Micrococcales</taxon>
        <taxon>Microbacteriaceae</taxon>
        <taxon>Microbacterium</taxon>
    </lineage>
</organism>
<dbReference type="InterPro" id="IPR057204">
    <property type="entry name" value="DUF7882"/>
</dbReference>
<evidence type="ECO:0000256" key="1">
    <source>
        <dbReference type="SAM" id="MobiDB-lite"/>
    </source>
</evidence>
<feature type="domain" description="DUF7882" evidence="2">
    <location>
        <begin position="1"/>
        <end position="91"/>
    </location>
</feature>
<accession>A0ABU5NA11</accession>
<comment type="caution">
    <text evidence="3">The sequence shown here is derived from an EMBL/GenBank/DDBJ whole genome shotgun (WGS) entry which is preliminary data.</text>
</comment>
<dbReference type="RefSeq" id="WP_194422736.1">
    <property type="nucleotide sequence ID" value="NZ_BAAAPT010000001.1"/>
</dbReference>